<protein>
    <submittedName>
        <fullName evidence="2">Uncharacterized protein</fullName>
    </submittedName>
</protein>
<evidence type="ECO:0000313" key="2">
    <source>
        <dbReference type="EMBL" id="KAJ7310268.1"/>
    </source>
</evidence>
<sequence length="75" mass="8645">MPVKSRNAYKESEEALWPQEQEEEEEQERMPFPAKRSSCPVYLTDTACVREHSSTNPARSPCGEFTDSRVARCHL</sequence>
<organism evidence="2 3">
    <name type="scientific">Phrynocephalus forsythii</name>
    <dbReference type="NCBI Taxonomy" id="171643"/>
    <lineage>
        <taxon>Eukaryota</taxon>
        <taxon>Metazoa</taxon>
        <taxon>Chordata</taxon>
        <taxon>Craniata</taxon>
        <taxon>Vertebrata</taxon>
        <taxon>Euteleostomi</taxon>
        <taxon>Lepidosauria</taxon>
        <taxon>Squamata</taxon>
        <taxon>Bifurcata</taxon>
        <taxon>Unidentata</taxon>
        <taxon>Episquamata</taxon>
        <taxon>Toxicofera</taxon>
        <taxon>Iguania</taxon>
        <taxon>Acrodonta</taxon>
        <taxon>Agamidae</taxon>
        <taxon>Agaminae</taxon>
        <taxon>Phrynocephalus</taxon>
    </lineage>
</organism>
<comment type="caution">
    <text evidence="2">The sequence shown here is derived from an EMBL/GenBank/DDBJ whole genome shotgun (WGS) entry which is preliminary data.</text>
</comment>
<dbReference type="EMBL" id="JAPFRF010000015">
    <property type="protein sequence ID" value="KAJ7310268.1"/>
    <property type="molecule type" value="Genomic_DNA"/>
</dbReference>
<evidence type="ECO:0000313" key="3">
    <source>
        <dbReference type="Proteomes" id="UP001142489"/>
    </source>
</evidence>
<feature type="region of interest" description="Disordered" evidence="1">
    <location>
        <begin position="1"/>
        <end position="36"/>
    </location>
</feature>
<keyword evidence="3" id="KW-1185">Reference proteome</keyword>
<accession>A0A9Q1ATK1</accession>
<evidence type="ECO:0000256" key="1">
    <source>
        <dbReference type="SAM" id="MobiDB-lite"/>
    </source>
</evidence>
<gene>
    <name evidence="2" type="ORF">JRQ81_007168</name>
</gene>
<name>A0A9Q1ATK1_9SAUR</name>
<dbReference type="Proteomes" id="UP001142489">
    <property type="component" value="Unassembled WGS sequence"/>
</dbReference>
<dbReference type="AlphaFoldDB" id="A0A9Q1ATK1"/>
<reference evidence="2" key="1">
    <citation type="journal article" date="2023" name="DNA Res.">
        <title>Chromosome-level genome assembly of Phrynocephalus forsythii using third-generation DNA sequencing and Hi-C analysis.</title>
        <authorList>
            <person name="Qi Y."/>
            <person name="Zhao W."/>
            <person name="Zhao Y."/>
            <person name="Niu C."/>
            <person name="Cao S."/>
            <person name="Zhang Y."/>
        </authorList>
    </citation>
    <scope>NUCLEOTIDE SEQUENCE</scope>
    <source>
        <tissue evidence="2">Muscle</tissue>
    </source>
</reference>
<proteinExistence type="predicted"/>